<dbReference type="Proteomes" id="UP000010093">
    <property type="component" value="Chromosome"/>
</dbReference>
<dbReference type="KEGG" id="ran:Riean_0650"/>
<dbReference type="RefSeq" id="WP_013446864.1">
    <property type="nucleotide sequence ID" value="NC_014738.1"/>
</dbReference>
<evidence type="ECO:0000313" key="1">
    <source>
        <dbReference type="EMBL" id="AFD55825.1"/>
    </source>
</evidence>
<dbReference type="GeneID" id="93717747"/>
<evidence type="ECO:0008006" key="3">
    <source>
        <dbReference type="Google" id="ProtNLM"/>
    </source>
</evidence>
<dbReference type="PATRIC" id="fig|693978.17.peg.889"/>
<evidence type="ECO:0000313" key="2">
    <source>
        <dbReference type="Proteomes" id="UP000010093"/>
    </source>
</evidence>
<protein>
    <recommendedName>
        <fullName evidence="3">Lipoprotein</fullName>
    </recommendedName>
</protein>
<dbReference type="EMBL" id="CP003388">
    <property type="protein sequence ID" value="AFD55825.1"/>
    <property type="molecule type" value="Genomic_DNA"/>
</dbReference>
<accession>E4TBI5</accession>
<name>E4TBI5_RIEAD</name>
<dbReference type="AlphaFoldDB" id="E4TBI5"/>
<proteinExistence type="predicted"/>
<dbReference type="KEGG" id="rai:RA0C_0887"/>
<sequence>MKTILKLLVISIGLNAMSCTDRTAREVYTPQLPPITQTGANTFGAIINGKVMIPRNSIGYQPPGPNTHYAIKYVNADDYNLITASNSREYNIGDVYIFLRKTTINTNLPVSSYPILEGVYSFNMDELPDYMIRVIINDNNTAFKTYLSIANTGSIILTRNDSNIISGTFSCKLKNKENPEDIIEVKDGRFDFNKQTINTTNFP</sequence>
<gene>
    <name evidence="1" type="ORF">RA0C_0887</name>
</gene>
<organism evidence="1 2">
    <name type="scientific">Riemerella anatipestifer (strain ATCC 11845 / DSM 15868 / JCM 9532 / NCTC 11014)</name>
    <dbReference type="NCBI Taxonomy" id="693978"/>
    <lineage>
        <taxon>Bacteria</taxon>
        <taxon>Pseudomonadati</taxon>
        <taxon>Bacteroidota</taxon>
        <taxon>Flavobacteriia</taxon>
        <taxon>Flavobacteriales</taxon>
        <taxon>Weeksellaceae</taxon>
        <taxon>Riemerella</taxon>
    </lineage>
</organism>
<dbReference type="HOGENOM" id="CLU_109826_0_0_10"/>
<reference evidence="1 2" key="1">
    <citation type="journal article" date="2012" name="J. Bacteriol.">
        <title>Complete genome sequence of Riemerella anatipestifer reference strain.</title>
        <authorList>
            <person name="Wang X."/>
            <person name="Zhu D."/>
            <person name="Wang M."/>
            <person name="Cheng A."/>
            <person name="Jia R."/>
            <person name="Zhou Y."/>
            <person name="Chen Z."/>
            <person name="Luo Q."/>
            <person name="Liu F."/>
            <person name="Wang Y."/>
            <person name="Chen X.Y."/>
        </authorList>
    </citation>
    <scope>NUCLEOTIDE SEQUENCE [LARGE SCALE GENOMIC DNA]</scope>
    <source>
        <strain evidence="2">DSM 15868</strain>
    </source>
</reference>